<organism evidence="8 9">
    <name type="scientific">Flavisolibacter ginsenosidimutans</name>
    <dbReference type="NCBI Taxonomy" id="661481"/>
    <lineage>
        <taxon>Bacteria</taxon>
        <taxon>Pseudomonadati</taxon>
        <taxon>Bacteroidota</taxon>
        <taxon>Chitinophagia</taxon>
        <taxon>Chitinophagales</taxon>
        <taxon>Chitinophagaceae</taxon>
        <taxon>Flavisolibacter</taxon>
    </lineage>
</organism>
<dbReference type="OrthoDB" id="9799640at2"/>
<comment type="similarity">
    <text evidence="1">Belongs to the adrenodoxin/putidaredoxin family.</text>
</comment>
<dbReference type="SUPFAM" id="SSF54292">
    <property type="entry name" value="2Fe-2S ferredoxin-like"/>
    <property type="match status" value="1"/>
</dbReference>
<accession>A0A5B8UFN9</accession>
<dbReference type="GO" id="GO:0046872">
    <property type="term" value="F:metal ion binding"/>
    <property type="evidence" value="ECO:0007669"/>
    <property type="project" value="UniProtKB-KW"/>
</dbReference>
<evidence type="ECO:0000256" key="1">
    <source>
        <dbReference type="ARBA" id="ARBA00010914"/>
    </source>
</evidence>
<keyword evidence="2" id="KW-0001">2Fe-2S</keyword>
<protein>
    <submittedName>
        <fullName evidence="8">2Fe-2S iron-sulfur cluster binding domain-containing protein</fullName>
    </submittedName>
</protein>
<dbReference type="CDD" id="cd00207">
    <property type="entry name" value="fer2"/>
    <property type="match status" value="1"/>
</dbReference>
<evidence type="ECO:0000256" key="2">
    <source>
        <dbReference type="ARBA" id="ARBA00022714"/>
    </source>
</evidence>
<evidence type="ECO:0000256" key="5">
    <source>
        <dbReference type="ARBA" id="ARBA00023014"/>
    </source>
</evidence>
<evidence type="ECO:0000256" key="3">
    <source>
        <dbReference type="ARBA" id="ARBA00022723"/>
    </source>
</evidence>
<dbReference type="Proteomes" id="UP000321204">
    <property type="component" value="Chromosome"/>
</dbReference>
<keyword evidence="9" id="KW-1185">Reference proteome</keyword>
<reference evidence="8 9" key="1">
    <citation type="journal article" date="2015" name="Int. J. Syst. Evol. Microbiol.">
        <title>Flavisolibacter ginsenosidimutans sp. nov., with ginsenoside-converting activity isolated from soil used for cultivating ginseng.</title>
        <authorList>
            <person name="Zhao Y."/>
            <person name="Liu Q."/>
            <person name="Kang M.S."/>
            <person name="Jin F."/>
            <person name="Yu H."/>
            <person name="Im W.T."/>
        </authorList>
    </citation>
    <scope>NUCLEOTIDE SEQUENCE [LARGE SCALE GENOMIC DNA]</scope>
    <source>
        <strain evidence="8 9">Gsoil 636</strain>
    </source>
</reference>
<dbReference type="AlphaFoldDB" id="A0A5B8UFN9"/>
<evidence type="ECO:0000256" key="6">
    <source>
        <dbReference type="ARBA" id="ARBA00034078"/>
    </source>
</evidence>
<keyword evidence="4" id="KW-0408">Iron</keyword>
<gene>
    <name evidence="8" type="ORF">FSB75_03205</name>
</gene>
<evidence type="ECO:0000256" key="4">
    <source>
        <dbReference type="ARBA" id="ARBA00023004"/>
    </source>
</evidence>
<dbReference type="EMBL" id="CP042433">
    <property type="protein sequence ID" value="QEC54949.1"/>
    <property type="molecule type" value="Genomic_DNA"/>
</dbReference>
<dbReference type="InterPro" id="IPR012675">
    <property type="entry name" value="Beta-grasp_dom_sf"/>
</dbReference>
<dbReference type="InterPro" id="IPR001055">
    <property type="entry name" value="Adrenodoxin-like"/>
</dbReference>
<name>A0A5B8UFN9_9BACT</name>
<dbReference type="Gene3D" id="3.10.20.30">
    <property type="match status" value="1"/>
</dbReference>
<comment type="cofactor">
    <cofactor evidence="6">
        <name>[2Fe-2S] cluster</name>
        <dbReference type="ChEBI" id="CHEBI:190135"/>
    </cofactor>
</comment>
<dbReference type="PRINTS" id="PR00355">
    <property type="entry name" value="ADRENODOXIN"/>
</dbReference>
<dbReference type="PANTHER" id="PTHR23426:SF65">
    <property type="entry name" value="FERREDOXIN-2, MITOCHONDRIAL"/>
    <property type="match status" value="1"/>
</dbReference>
<proteinExistence type="inferred from homology"/>
<dbReference type="GO" id="GO:0051537">
    <property type="term" value="F:2 iron, 2 sulfur cluster binding"/>
    <property type="evidence" value="ECO:0007669"/>
    <property type="project" value="UniProtKB-KW"/>
</dbReference>
<dbReference type="KEGG" id="fgg:FSB75_03205"/>
<keyword evidence="3" id="KW-0479">Metal-binding</keyword>
<dbReference type="InterPro" id="IPR036010">
    <property type="entry name" value="2Fe-2S_ferredoxin-like_sf"/>
</dbReference>
<evidence type="ECO:0000313" key="9">
    <source>
        <dbReference type="Proteomes" id="UP000321204"/>
    </source>
</evidence>
<dbReference type="PROSITE" id="PS51085">
    <property type="entry name" value="2FE2S_FER_2"/>
    <property type="match status" value="1"/>
</dbReference>
<dbReference type="Pfam" id="PF00111">
    <property type="entry name" value="Fer2"/>
    <property type="match status" value="1"/>
</dbReference>
<evidence type="ECO:0000313" key="8">
    <source>
        <dbReference type="EMBL" id="QEC54949.1"/>
    </source>
</evidence>
<sequence>MYTIIVSFTDKKSPLQLKRIAAGQTLLEVLLNDDVNIRHDCGGVCHCTTCHIYIEKGGNFLEEPSKRETDFLKKVAQRKPESRLACQCLLLAGKGEITVRLPDGE</sequence>
<dbReference type="GO" id="GO:0140647">
    <property type="term" value="P:P450-containing electron transport chain"/>
    <property type="evidence" value="ECO:0007669"/>
    <property type="project" value="InterPro"/>
</dbReference>
<dbReference type="GO" id="GO:0009055">
    <property type="term" value="F:electron transfer activity"/>
    <property type="evidence" value="ECO:0007669"/>
    <property type="project" value="TreeGrafter"/>
</dbReference>
<feature type="domain" description="2Fe-2S ferredoxin-type" evidence="7">
    <location>
        <begin position="2"/>
        <end position="105"/>
    </location>
</feature>
<dbReference type="RefSeq" id="WP_146782660.1">
    <property type="nucleotide sequence ID" value="NZ_BAABIO010000006.1"/>
</dbReference>
<keyword evidence="5" id="KW-0411">Iron-sulfur</keyword>
<dbReference type="PANTHER" id="PTHR23426">
    <property type="entry name" value="FERREDOXIN/ADRENODOXIN"/>
    <property type="match status" value="1"/>
</dbReference>
<dbReference type="InterPro" id="IPR001041">
    <property type="entry name" value="2Fe-2S_ferredoxin-type"/>
</dbReference>
<evidence type="ECO:0000259" key="7">
    <source>
        <dbReference type="PROSITE" id="PS51085"/>
    </source>
</evidence>